<sequence>MGSLGESKNGWCYKVETSGKLITENLDLLPEFHLDPVETPGLFHVGKLTHESAETAARLLQENHTNYHIFLLPEHSKGSHLHNHIVHHDLTLWSLGASPEQLREHHYRNTLYLQKPFKNAEPGTVKDMTRIWSFRKHLGNEWYYQDYVHFFEHEISTLGYQTVLQKYLVGGDAVADDILARMYMGYVHSIMHVGLALEFKQMKILAEGFAQAAVHHDYWYTEFFHKAEALAKEASFPALSLSEALDECRADPVISTCSSVDYQRQFEGEGKNRAFVMRKEMIKDGVCGKAFDELAVVAARYRVDPNDLEHATAELINAAVYMSASAQFPPHECRIDFFLMHGTNCSIWHTAFLHEPSLTNAQKARLLEYTGRTILMLYAGMGCPTPNIEWLMSQKPKDQLDDWPRIFERCCLHEDDGHMSKLVRTMAHSRDLSMKWDGEDQFRMKQGMFLPAANAALDSGSANGGRPMEGTRHFDFVRGAGWKEGWEDVPVRS</sequence>
<dbReference type="GO" id="GO:0016491">
    <property type="term" value="F:oxidoreductase activity"/>
    <property type="evidence" value="ECO:0007669"/>
    <property type="project" value="UniProtKB-KW"/>
</dbReference>
<dbReference type="PANTHER" id="PTHR35870">
    <property type="entry name" value="PROTEIN, PUTATIVE (AFU_ORTHOLOGUE AFUA_5G03330)-RELATED"/>
    <property type="match status" value="1"/>
</dbReference>
<dbReference type="EMBL" id="MG777497">
    <property type="protein sequence ID" value="AUW31199.1"/>
    <property type="molecule type" value="Genomic_DNA"/>
</dbReference>
<dbReference type="InterPro" id="IPR025337">
    <property type="entry name" value="Questin_oxidase-like"/>
</dbReference>
<accession>A0A2K9YEC5</accession>
<reference evidence="2" key="1">
    <citation type="submission" date="2017-12" db="EMBL/GenBank/DDBJ databases">
        <title>Genome Sequencing Reveals a Rich Biosynthetic Potential.</title>
        <authorList>
            <person name="Bertrand R.L."/>
            <person name="Abdel-Hameed M.E."/>
            <person name="Sorensen J.L."/>
        </authorList>
    </citation>
    <scope>NUCLEOTIDE SEQUENCE</scope>
</reference>
<name>A0A2K9YEC5_CLAUC</name>
<evidence type="ECO:0000256" key="1">
    <source>
        <dbReference type="ARBA" id="ARBA00023002"/>
    </source>
</evidence>
<evidence type="ECO:0000313" key="2">
    <source>
        <dbReference type="EMBL" id="AUW31199.1"/>
    </source>
</evidence>
<dbReference type="PANTHER" id="PTHR35870:SF1">
    <property type="entry name" value="PROTEIN, PUTATIVE (AFU_ORTHOLOGUE AFUA_5G03330)-RELATED"/>
    <property type="match status" value="1"/>
</dbReference>
<dbReference type="Pfam" id="PF14027">
    <property type="entry name" value="Questin_oxidase"/>
    <property type="match status" value="1"/>
</dbReference>
<keyword evidence="1" id="KW-0560">Oxidoreductase</keyword>
<protein>
    <submittedName>
        <fullName evidence="2">Putative oxidoreductase</fullName>
    </submittedName>
</protein>
<organism evidence="2">
    <name type="scientific">Cladonia uncialis subsp. uncialis</name>
    <dbReference type="NCBI Taxonomy" id="180999"/>
    <lineage>
        <taxon>Eukaryota</taxon>
        <taxon>Fungi</taxon>
        <taxon>Dikarya</taxon>
        <taxon>Ascomycota</taxon>
        <taxon>Pezizomycotina</taxon>
        <taxon>Lecanoromycetes</taxon>
        <taxon>OSLEUM clade</taxon>
        <taxon>Lecanoromycetidae</taxon>
        <taxon>Lecanorales</taxon>
        <taxon>Lecanorineae</taxon>
        <taxon>Cladoniaceae</taxon>
        <taxon>Cladonia</taxon>
    </lineage>
</organism>
<dbReference type="AlphaFoldDB" id="A0A2K9YEC5"/>
<proteinExistence type="predicted"/>